<reference evidence="2 3" key="1">
    <citation type="submission" date="2019-11" db="EMBL/GenBank/DDBJ databases">
        <title>Novel species isolated from a subtropical stream in China.</title>
        <authorList>
            <person name="Lu H."/>
        </authorList>
    </citation>
    <scope>NUCLEOTIDE SEQUENCE [LARGE SCALE GENOMIC DNA]</scope>
    <source>
        <strain evidence="2 3">FT92W</strain>
    </source>
</reference>
<dbReference type="EMBL" id="WKJJ01000004">
    <property type="protein sequence ID" value="MRV71667.1"/>
    <property type="molecule type" value="Genomic_DNA"/>
</dbReference>
<dbReference type="Proteomes" id="UP000446768">
    <property type="component" value="Unassembled WGS sequence"/>
</dbReference>
<dbReference type="Pfam" id="PF06283">
    <property type="entry name" value="ThuA"/>
    <property type="match status" value="1"/>
</dbReference>
<dbReference type="SUPFAM" id="SSF52317">
    <property type="entry name" value="Class I glutamine amidotransferase-like"/>
    <property type="match status" value="1"/>
</dbReference>
<comment type="caution">
    <text evidence="2">The sequence shown here is derived from an EMBL/GenBank/DDBJ whole genome shotgun (WGS) entry which is preliminary data.</text>
</comment>
<name>A0A7X2IKG2_9BURK</name>
<evidence type="ECO:0000313" key="2">
    <source>
        <dbReference type="EMBL" id="MRV71667.1"/>
    </source>
</evidence>
<dbReference type="Gene3D" id="3.40.50.880">
    <property type="match status" value="1"/>
</dbReference>
<proteinExistence type="predicted"/>
<protein>
    <submittedName>
        <fullName evidence="2">ThuA domain-containing protein</fullName>
    </submittedName>
</protein>
<gene>
    <name evidence="2" type="ORF">GJ700_08000</name>
</gene>
<keyword evidence="3" id="KW-1185">Reference proteome</keyword>
<evidence type="ECO:0000259" key="1">
    <source>
        <dbReference type="Pfam" id="PF06283"/>
    </source>
</evidence>
<sequence>MTEAPQHKGAIDGVLIASGKYHDIDFARLELLKLFAEDEHVRIRVFEDYANLDAIRNASFLVTYTCDVVPSLEQQEALRNWVEAGGRWYALHGTSSILRFLSNGLVDSPDWAPHLMETLGSQFIAHPPIAPYRVEVADADHPLVRGIEPFEVTDELYLSDIHADLHVLLDARFEGEATGFARADWPKARHPVFYLRTIGRGAVLYLTLGHCRGHHDMRPLMAHWPEVQRCAWELPVFYELLRRGISWSKAAEPSPK</sequence>
<feature type="domain" description="ThuA-like" evidence="1">
    <location>
        <begin position="22"/>
        <end position="216"/>
    </location>
</feature>
<evidence type="ECO:0000313" key="3">
    <source>
        <dbReference type="Proteomes" id="UP000446768"/>
    </source>
</evidence>
<accession>A0A7X2IKG2</accession>
<dbReference type="InterPro" id="IPR029062">
    <property type="entry name" value="Class_I_gatase-like"/>
</dbReference>
<dbReference type="RefSeq" id="WP_154372384.1">
    <property type="nucleotide sequence ID" value="NZ_WKJJ01000004.1"/>
</dbReference>
<organism evidence="2 3">
    <name type="scientific">Pseudoduganella rivuli</name>
    <dbReference type="NCBI Taxonomy" id="2666085"/>
    <lineage>
        <taxon>Bacteria</taxon>
        <taxon>Pseudomonadati</taxon>
        <taxon>Pseudomonadota</taxon>
        <taxon>Betaproteobacteria</taxon>
        <taxon>Burkholderiales</taxon>
        <taxon>Oxalobacteraceae</taxon>
        <taxon>Telluria group</taxon>
        <taxon>Pseudoduganella</taxon>
    </lineage>
</organism>
<dbReference type="AlphaFoldDB" id="A0A7X2IKG2"/>
<dbReference type="InterPro" id="IPR029010">
    <property type="entry name" value="ThuA-like"/>
</dbReference>